<reference evidence="6 7" key="1">
    <citation type="submission" date="2018-11" db="EMBL/GenBank/DDBJ databases">
        <authorList>
            <consortium name="Pathogen Informatics"/>
        </authorList>
    </citation>
    <scope>NUCLEOTIDE SEQUENCE [LARGE SCALE GENOMIC DNA]</scope>
</reference>
<gene>
    <name evidence="6" type="ORF">BTMF_LOCUS12104</name>
</gene>
<dbReference type="InterPro" id="IPR036869">
    <property type="entry name" value="J_dom_sf"/>
</dbReference>
<evidence type="ECO:0000259" key="5">
    <source>
        <dbReference type="PROSITE" id="PS50102"/>
    </source>
</evidence>
<dbReference type="Gene3D" id="3.30.70.330">
    <property type="match status" value="2"/>
</dbReference>
<dbReference type="GO" id="GO:0001671">
    <property type="term" value="F:ATPase activator activity"/>
    <property type="evidence" value="ECO:0007669"/>
    <property type="project" value="InterPro"/>
</dbReference>
<evidence type="ECO:0000256" key="1">
    <source>
        <dbReference type="ARBA" id="ARBA00010476"/>
    </source>
</evidence>
<dbReference type="GO" id="GO:0003723">
    <property type="term" value="F:RNA binding"/>
    <property type="evidence" value="ECO:0007669"/>
    <property type="project" value="UniProtKB-UniRule"/>
</dbReference>
<evidence type="ECO:0000256" key="3">
    <source>
        <dbReference type="PROSITE-ProRule" id="PRU00176"/>
    </source>
</evidence>
<dbReference type="GO" id="GO:0051259">
    <property type="term" value="P:protein complex oligomerization"/>
    <property type="evidence" value="ECO:0007669"/>
    <property type="project" value="InterPro"/>
</dbReference>
<dbReference type="Pfam" id="PF07743">
    <property type="entry name" value="HSCB_C"/>
    <property type="match status" value="1"/>
</dbReference>
<keyword evidence="2" id="KW-0143">Chaperone</keyword>
<dbReference type="GO" id="GO:0044571">
    <property type="term" value="P:[2Fe-2S] cluster assembly"/>
    <property type="evidence" value="ECO:0007669"/>
    <property type="project" value="InterPro"/>
</dbReference>
<evidence type="ECO:0000313" key="6">
    <source>
        <dbReference type="EMBL" id="VDO41442.1"/>
    </source>
</evidence>
<dbReference type="NCBIfam" id="TIGR00714">
    <property type="entry name" value="hscB"/>
    <property type="match status" value="1"/>
</dbReference>
<dbReference type="InterPro" id="IPR035979">
    <property type="entry name" value="RBD_domain_sf"/>
</dbReference>
<dbReference type="InterPro" id="IPR009073">
    <property type="entry name" value="HscB_oligo_C"/>
</dbReference>
<dbReference type="GO" id="GO:0005739">
    <property type="term" value="C:mitochondrion"/>
    <property type="evidence" value="ECO:0007669"/>
    <property type="project" value="TreeGrafter"/>
</dbReference>
<dbReference type="Gene3D" id="1.20.1280.20">
    <property type="entry name" value="HscB, C-terminal domain"/>
    <property type="match status" value="1"/>
</dbReference>
<dbReference type="FunFam" id="3.30.70.330:FF:000029">
    <property type="entry name" value="U2 small nuclear ribonucleoprotein B"/>
    <property type="match status" value="1"/>
</dbReference>
<feature type="domain" description="J" evidence="4">
    <location>
        <begin position="268"/>
        <end position="340"/>
    </location>
</feature>
<organism evidence="6 7">
    <name type="scientific">Brugia timori</name>
    <dbReference type="NCBI Taxonomy" id="42155"/>
    <lineage>
        <taxon>Eukaryota</taxon>
        <taxon>Metazoa</taxon>
        <taxon>Ecdysozoa</taxon>
        <taxon>Nematoda</taxon>
        <taxon>Chromadorea</taxon>
        <taxon>Rhabditida</taxon>
        <taxon>Spirurina</taxon>
        <taxon>Spiruromorpha</taxon>
        <taxon>Filarioidea</taxon>
        <taxon>Onchocercidae</taxon>
        <taxon>Brugia</taxon>
    </lineage>
</organism>
<dbReference type="EMBL" id="UZAG01018885">
    <property type="protein sequence ID" value="VDO41442.1"/>
    <property type="molecule type" value="Genomic_DNA"/>
</dbReference>
<dbReference type="InterPro" id="IPR012677">
    <property type="entry name" value="Nucleotide-bd_a/b_plait_sf"/>
</dbReference>
<dbReference type="SUPFAM" id="SSF47144">
    <property type="entry name" value="HSC20 (HSCB), C-terminal oligomerisation domain"/>
    <property type="match status" value="1"/>
</dbReference>
<dbReference type="AlphaFoldDB" id="A0A3P7YNT3"/>
<dbReference type="Pfam" id="PF00076">
    <property type="entry name" value="RRM_1"/>
    <property type="match status" value="1"/>
</dbReference>
<evidence type="ECO:0000313" key="7">
    <source>
        <dbReference type="Proteomes" id="UP000280834"/>
    </source>
</evidence>
<keyword evidence="3" id="KW-0694">RNA-binding</keyword>
<dbReference type="PANTHER" id="PTHR14021:SF15">
    <property type="entry name" value="IRON-SULFUR CLUSTER CO-CHAPERONE PROTEIN HSCB"/>
    <property type="match status" value="1"/>
</dbReference>
<dbReference type="InterPro" id="IPR004640">
    <property type="entry name" value="HscB"/>
</dbReference>
<evidence type="ECO:0008006" key="8">
    <source>
        <dbReference type="Google" id="ProtNLM"/>
    </source>
</evidence>
<feature type="domain" description="RRM" evidence="5">
    <location>
        <begin position="100"/>
        <end position="179"/>
    </location>
</feature>
<dbReference type="InterPro" id="IPR000504">
    <property type="entry name" value="RRM_dom"/>
</dbReference>
<accession>A0A3P7YNT3</accession>
<evidence type="ECO:0000256" key="2">
    <source>
        <dbReference type="ARBA" id="ARBA00023186"/>
    </source>
</evidence>
<dbReference type="PROSITE" id="PS50102">
    <property type="entry name" value="RRM"/>
    <property type="match status" value="1"/>
</dbReference>
<dbReference type="Proteomes" id="UP000280834">
    <property type="component" value="Unassembled WGS sequence"/>
</dbReference>
<sequence length="431" mass="49930">MQAHVIFKEISSATNALRAMQGFPFYDKPMRIQFAREDSDVIAKAKGTYIDRPKKHLLAKQAAGEKRKKTSHVKENKKMRMDKIATGKTELPEKANPPNKILFCTNLPEETTEQMLSLLFNPYPGLKDIRRIPNRPDIAFVEFETEAEATSARSGLNNFKITPSQSIATETLLVKFRFEKKTKLLVFVSSKIKKKYTDTLDCWKCRKAIECLKVRFHFLKITGQAKIFLTCREILICCWDILNVGYCLLQEKLFCPLCSAIQPVEDRNYFDYLGLLPRFNVDLSLLKINFLKLQSFVHPDKFSKCSQKEKEISENCSRYLNEAYKTLTEPLERAKYLLTLKGEPLDDKDAVDNKDFLIEMMELNELVVISNDTNELNTLLDEVKIKIHLLGREFANSIETNDFKKAKEAVFKLTFYYRLKDGLSSRMFNNE</sequence>
<dbReference type="CDD" id="cd12247">
    <property type="entry name" value="RRM2_U1A_like"/>
    <property type="match status" value="1"/>
</dbReference>
<dbReference type="SUPFAM" id="SSF46565">
    <property type="entry name" value="Chaperone J-domain"/>
    <property type="match status" value="1"/>
</dbReference>
<dbReference type="Gene3D" id="1.10.287.110">
    <property type="entry name" value="DnaJ domain"/>
    <property type="match status" value="1"/>
</dbReference>
<name>A0A3P7YNT3_9BILA</name>
<protein>
    <recommendedName>
        <fullName evidence="8">J domain-containing protein</fullName>
    </recommendedName>
</protein>
<dbReference type="SUPFAM" id="SSF54928">
    <property type="entry name" value="RNA-binding domain, RBD"/>
    <property type="match status" value="2"/>
</dbReference>
<dbReference type="PROSITE" id="PS50076">
    <property type="entry name" value="DNAJ_2"/>
    <property type="match status" value="1"/>
</dbReference>
<dbReference type="CDD" id="cd06257">
    <property type="entry name" value="DnaJ"/>
    <property type="match status" value="1"/>
</dbReference>
<dbReference type="InterPro" id="IPR001623">
    <property type="entry name" value="DnaJ_domain"/>
</dbReference>
<dbReference type="PANTHER" id="PTHR14021">
    <property type="entry name" value="IRON-SULFUR CLUSTER CO-CHAPERONE PROTEIN HSCB"/>
    <property type="match status" value="1"/>
</dbReference>
<evidence type="ECO:0000259" key="4">
    <source>
        <dbReference type="PROSITE" id="PS50076"/>
    </source>
</evidence>
<dbReference type="SMART" id="SM00360">
    <property type="entry name" value="RRM"/>
    <property type="match status" value="1"/>
</dbReference>
<keyword evidence="7" id="KW-1185">Reference proteome</keyword>
<dbReference type="InterPro" id="IPR036386">
    <property type="entry name" value="HscB_C_sf"/>
</dbReference>
<proteinExistence type="inferred from homology"/>
<dbReference type="GO" id="GO:0051087">
    <property type="term" value="F:protein-folding chaperone binding"/>
    <property type="evidence" value="ECO:0007669"/>
    <property type="project" value="InterPro"/>
</dbReference>
<comment type="similarity">
    <text evidence="1">Belongs to the HscB family.</text>
</comment>